<accession>A0A7X0JRR1</accession>
<keyword evidence="2" id="KW-1185">Reference proteome</keyword>
<comment type="caution">
    <text evidence="1">The sequence shown here is derived from an EMBL/GenBank/DDBJ whole genome shotgun (WGS) entry which is preliminary data.</text>
</comment>
<dbReference type="InParanoid" id="A0A7X0JRR1"/>
<reference evidence="1 2" key="1">
    <citation type="submission" date="2020-08" db="EMBL/GenBank/DDBJ databases">
        <title>Genomic Encyclopedia of Type Strains, Phase IV (KMG-IV): sequencing the most valuable type-strain genomes for metagenomic binning, comparative biology and taxonomic classification.</title>
        <authorList>
            <person name="Goeker M."/>
        </authorList>
    </citation>
    <scope>NUCLEOTIDE SEQUENCE [LARGE SCALE GENOMIC DNA]</scope>
    <source>
        <strain evidence="1 2">DSM 22368</strain>
    </source>
</reference>
<gene>
    <name evidence="1" type="ORF">HNR48_000852</name>
</gene>
<evidence type="ECO:0000313" key="2">
    <source>
        <dbReference type="Proteomes" id="UP000528457"/>
    </source>
</evidence>
<dbReference type="RefSeq" id="WP_166850845.1">
    <property type="nucleotide sequence ID" value="NZ_JAAONY010000001.1"/>
</dbReference>
<protein>
    <recommendedName>
        <fullName evidence="3">Polymerase/histidinol phosphatase N-terminal domain-containing protein</fullName>
    </recommendedName>
</protein>
<proteinExistence type="predicted"/>
<name>A0A7X0JRR1_9GAMM</name>
<sequence length="886" mass="97009">MRSRLGKMLPLLFITPLCWGEYQAQQIEQVEQIRVAGDMAWGGIDDWQLSNGQVCAVISDIKHEGELAATGGYLTDFGFCDTPGEGFGQLYFAINLSGTSSPAFYKMEAQQGEDFSRILGWARYGGFELKVSYELNEQNANKLQIKAELTHKKEVDGSEAAAFGLVNLNRGNKVFSTSLNGSGPSPGYEHKPLPSGLLDDLDGLVGVDMILSLPDAGKNPMVYGQHIKNAYLLSEDGEKSQLPSFVGVTESYSAALTFTESFVFDNEGAFLDPLKLLETQMADLGMGETLVVEHEISLAAGRDAASVLNQYWDKQPNLELPLPAGGMSVFMQRESDGAVINHAISAADGNVSLRAPAGKYRLRIEEQGRVLAEQPVDLQADTTLPSPELKASGKLRLPSGQTMRLSFFPEEGQHIDFSRQPFGFSTGGHSETSVIDVMLAGTESDPEVISLMPGRYRVLASRGPEYSAHMSKLNIEAGKESKLSIGVPQVEVATPNYVHADLHTHAAPSFDNSYPQEQRIRSYVAQGGEVLVATEHETIYDYHRDIAEMGLSDRLATVTGTEITGLVQSETAPHTLGHANAFPLRVQKGKYRSGAPAHENKRWRDVIAAVRKSDPKAVMQLNHPRVIYQPDEVSEPGSQRYNESYLMHLLDGRGHDPSQPLSAEQNRSLIEKDPETGVRDIDFDAMELINGTGAGLHSYEQLRKDWFAFLKQGLRLVGTATSDSHGQTFGEVVLEPRTLIYMTKDDVSKFDQDDFIAGIKSGNIYGTTGPLLNIALQSGDNRAMMGETLSAKEAVLALTVNAAQWVDVHTLRIYINGELYQQMPIIKGQPNLLPLSFGKDSFVTVEVEGDRKGLYAEIVPVMPPFAFSNPIYVDADQDGQWQAPGL</sequence>
<dbReference type="NCBIfam" id="NF038032">
    <property type="entry name" value="CehA_McbA_metalo"/>
    <property type="match status" value="1"/>
</dbReference>
<evidence type="ECO:0008006" key="3">
    <source>
        <dbReference type="Google" id="ProtNLM"/>
    </source>
</evidence>
<dbReference type="EMBL" id="JACHHT010000001">
    <property type="protein sequence ID" value="MBB6520574.1"/>
    <property type="molecule type" value="Genomic_DNA"/>
</dbReference>
<dbReference type="Gene3D" id="3.20.20.140">
    <property type="entry name" value="Metal-dependent hydrolases"/>
    <property type="match status" value="1"/>
</dbReference>
<organism evidence="1 2">
    <name type="scientific">Pseudoteredinibacter isoporae</name>
    <dbReference type="NCBI Taxonomy" id="570281"/>
    <lineage>
        <taxon>Bacteria</taxon>
        <taxon>Pseudomonadati</taxon>
        <taxon>Pseudomonadota</taxon>
        <taxon>Gammaproteobacteria</taxon>
        <taxon>Cellvibrionales</taxon>
        <taxon>Cellvibrionaceae</taxon>
        <taxon>Pseudoteredinibacter</taxon>
    </lineage>
</organism>
<dbReference type="AlphaFoldDB" id="A0A7X0JRR1"/>
<dbReference type="InterPro" id="IPR016195">
    <property type="entry name" value="Pol/histidinol_Pase-like"/>
</dbReference>
<evidence type="ECO:0000313" key="1">
    <source>
        <dbReference type="EMBL" id="MBB6520574.1"/>
    </source>
</evidence>
<dbReference type="SUPFAM" id="SSF89550">
    <property type="entry name" value="PHP domain-like"/>
    <property type="match status" value="1"/>
</dbReference>
<dbReference type="Proteomes" id="UP000528457">
    <property type="component" value="Unassembled WGS sequence"/>
</dbReference>